<name>A0A4S4M0Q7_9AGAM</name>
<dbReference type="AlphaFoldDB" id="A0A4S4M0Q7"/>
<evidence type="ECO:0000313" key="2">
    <source>
        <dbReference type="Proteomes" id="UP000310158"/>
    </source>
</evidence>
<protein>
    <submittedName>
        <fullName evidence="1">Uncharacterized protein</fullName>
    </submittedName>
</protein>
<accession>A0A4S4M0Q7</accession>
<gene>
    <name evidence="1" type="ORF">EW146_g3154</name>
</gene>
<organism evidence="1 2">
    <name type="scientific">Bondarzewia mesenterica</name>
    <dbReference type="NCBI Taxonomy" id="1095465"/>
    <lineage>
        <taxon>Eukaryota</taxon>
        <taxon>Fungi</taxon>
        <taxon>Dikarya</taxon>
        <taxon>Basidiomycota</taxon>
        <taxon>Agaricomycotina</taxon>
        <taxon>Agaricomycetes</taxon>
        <taxon>Russulales</taxon>
        <taxon>Bondarzewiaceae</taxon>
        <taxon>Bondarzewia</taxon>
    </lineage>
</organism>
<evidence type="ECO:0000313" key="1">
    <source>
        <dbReference type="EMBL" id="THH17721.1"/>
    </source>
</evidence>
<dbReference type="Proteomes" id="UP000310158">
    <property type="component" value="Unassembled WGS sequence"/>
</dbReference>
<sequence>MDKCMNAVPVIKVELIKKKAFSSSAPHPKLFLKKLVAECEKLTSEVVVSVESRMLLPGLINVEDMITWHLKSNTRELAIILSERESDKRELEKVRHKIRAAKRDLGIKND</sequence>
<dbReference type="EMBL" id="SGPL01000099">
    <property type="protein sequence ID" value="THH17721.1"/>
    <property type="molecule type" value="Genomic_DNA"/>
</dbReference>
<comment type="caution">
    <text evidence="1">The sequence shown here is derived from an EMBL/GenBank/DDBJ whole genome shotgun (WGS) entry which is preliminary data.</text>
</comment>
<reference evidence="1 2" key="1">
    <citation type="submission" date="2019-02" db="EMBL/GenBank/DDBJ databases">
        <title>Genome sequencing of the rare red list fungi Bondarzewia mesenterica.</title>
        <authorList>
            <person name="Buettner E."/>
            <person name="Kellner H."/>
        </authorList>
    </citation>
    <scope>NUCLEOTIDE SEQUENCE [LARGE SCALE GENOMIC DNA]</scope>
    <source>
        <strain evidence="1 2">DSM 108281</strain>
    </source>
</reference>
<keyword evidence="2" id="KW-1185">Reference proteome</keyword>
<proteinExistence type="predicted"/>